<dbReference type="EMBL" id="ML977002">
    <property type="protein sequence ID" value="KAF1953709.1"/>
    <property type="molecule type" value="Genomic_DNA"/>
</dbReference>
<proteinExistence type="predicted"/>
<feature type="transmembrane region" description="Helical" evidence="1">
    <location>
        <begin position="284"/>
        <end position="302"/>
    </location>
</feature>
<evidence type="ECO:0000313" key="3">
    <source>
        <dbReference type="Proteomes" id="UP000800035"/>
    </source>
</evidence>
<keyword evidence="3" id="KW-1185">Reference proteome</keyword>
<feature type="transmembrane region" description="Helical" evidence="1">
    <location>
        <begin position="155"/>
        <end position="176"/>
    </location>
</feature>
<feature type="transmembrane region" description="Helical" evidence="1">
    <location>
        <begin position="182"/>
        <end position="201"/>
    </location>
</feature>
<keyword evidence="1" id="KW-0472">Membrane</keyword>
<keyword evidence="1" id="KW-0812">Transmembrane</keyword>
<evidence type="ECO:0000313" key="2">
    <source>
        <dbReference type="EMBL" id="KAF1953709.1"/>
    </source>
</evidence>
<organism evidence="2 3">
    <name type="scientific">Byssothecium circinans</name>
    <dbReference type="NCBI Taxonomy" id="147558"/>
    <lineage>
        <taxon>Eukaryota</taxon>
        <taxon>Fungi</taxon>
        <taxon>Dikarya</taxon>
        <taxon>Ascomycota</taxon>
        <taxon>Pezizomycotina</taxon>
        <taxon>Dothideomycetes</taxon>
        <taxon>Pleosporomycetidae</taxon>
        <taxon>Pleosporales</taxon>
        <taxon>Massarineae</taxon>
        <taxon>Massarinaceae</taxon>
        <taxon>Byssothecium</taxon>
    </lineage>
</organism>
<name>A0A6A5TPT4_9PLEO</name>
<evidence type="ECO:0000256" key="1">
    <source>
        <dbReference type="SAM" id="Phobius"/>
    </source>
</evidence>
<keyword evidence="1" id="KW-1133">Transmembrane helix</keyword>
<dbReference type="AlphaFoldDB" id="A0A6A5TPT4"/>
<feature type="transmembrane region" description="Helical" evidence="1">
    <location>
        <begin position="259"/>
        <end position="278"/>
    </location>
</feature>
<sequence length="407" mass="45498">MPNAGDDFRTHFEEPSDIFSVLLILGGDVIQSALAATTGGIITPVAFSFGWVAYAISALLSSFGENKLMRCAPEIAILVLNLQSGYSRPNQSWLLSRLIKTYEFWMDKEVKETIDHPPDVRDEEGGIHEVRNIALCVAVYRWSRKRKPGNPARDLVWWSGLVTTVVQLGISAVPFGTWTGQWAVFLITACGTLLAYASGALPQWRQEKFFACTLRNKKHVALTRGNGSRHVVVIVGEKDDLDLEALAAAWPVDLWSTRLYTFLLALCWLVLLVASTGIKTGTWYLLAVGGMGMLQNLVVASAPRYPASMGFPIELAKMPTPAASSGGKLSAIDDQQSEMPAIFAEEKVMWTLMEFDERFKGLGKQLVSEYFPGNLRPWEEQWWDSKDTVERKRLLDQAKRKYFAKRK</sequence>
<reference evidence="2" key="1">
    <citation type="journal article" date="2020" name="Stud. Mycol.">
        <title>101 Dothideomycetes genomes: a test case for predicting lifestyles and emergence of pathogens.</title>
        <authorList>
            <person name="Haridas S."/>
            <person name="Albert R."/>
            <person name="Binder M."/>
            <person name="Bloem J."/>
            <person name="Labutti K."/>
            <person name="Salamov A."/>
            <person name="Andreopoulos B."/>
            <person name="Baker S."/>
            <person name="Barry K."/>
            <person name="Bills G."/>
            <person name="Bluhm B."/>
            <person name="Cannon C."/>
            <person name="Castanera R."/>
            <person name="Culley D."/>
            <person name="Daum C."/>
            <person name="Ezra D."/>
            <person name="Gonzalez J."/>
            <person name="Henrissat B."/>
            <person name="Kuo A."/>
            <person name="Liang C."/>
            <person name="Lipzen A."/>
            <person name="Lutzoni F."/>
            <person name="Magnuson J."/>
            <person name="Mondo S."/>
            <person name="Nolan M."/>
            <person name="Ohm R."/>
            <person name="Pangilinan J."/>
            <person name="Park H.-J."/>
            <person name="Ramirez L."/>
            <person name="Alfaro M."/>
            <person name="Sun H."/>
            <person name="Tritt A."/>
            <person name="Yoshinaga Y."/>
            <person name="Zwiers L.-H."/>
            <person name="Turgeon B."/>
            <person name="Goodwin S."/>
            <person name="Spatafora J."/>
            <person name="Crous P."/>
            <person name="Grigoriev I."/>
        </authorList>
    </citation>
    <scope>NUCLEOTIDE SEQUENCE</scope>
    <source>
        <strain evidence="2">CBS 675.92</strain>
    </source>
</reference>
<dbReference type="Proteomes" id="UP000800035">
    <property type="component" value="Unassembled WGS sequence"/>
</dbReference>
<gene>
    <name evidence="2" type="ORF">CC80DRAFT_527113</name>
</gene>
<accession>A0A6A5TPT4</accession>
<feature type="transmembrane region" description="Helical" evidence="1">
    <location>
        <begin position="41"/>
        <end position="60"/>
    </location>
</feature>
<dbReference type="OrthoDB" id="1937642at2759"/>
<protein>
    <submittedName>
        <fullName evidence="2">Uncharacterized protein</fullName>
    </submittedName>
</protein>